<dbReference type="AlphaFoldDB" id="A0A517XNR2"/>
<evidence type="ECO:0000259" key="2">
    <source>
        <dbReference type="Pfam" id="PF13785"/>
    </source>
</evidence>
<evidence type="ECO:0000256" key="1">
    <source>
        <dbReference type="SAM" id="Phobius"/>
    </source>
</evidence>
<gene>
    <name evidence="3" type="ORF">ETAA1_10200</name>
</gene>
<dbReference type="InterPro" id="IPR025235">
    <property type="entry name" value="DUF4178"/>
</dbReference>
<dbReference type="KEGG" id="uli:ETAA1_10200"/>
<feature type="transmembrane region" description="Helical" evidence="1">
    <location>
        <begin position="609"/>
        <end position="631"/>
    </location>
</feature>
<proteinExistence type="predicted"/>
<organism evidence="3 4">
    <name type="scientific">Urbifossiella limnaea</name>
    <dbReference type="NCBI Taxonomy" id="2528023"/>
    <lineage>
        <taxon>Bacteria</taxon>
        <taxon>Pseudomonadati</taxon>
        <taxon>Planctomycetota</taxon>
        <taxon>Planctomycetia</taxon>
        <taxon>Gemmatales</taxon>
        <taxon>Gemmataceae</taxon>
        <taxon>Urbifossiella</taxon>
    </lineage>
</organism>
<dbReference type="Pfam" id="PF13785">
    <property type="entry name" value="DUF4178"/>
    <property type="match status" value="2"/>
</dbReference>
<protein>
    <recommendedName>
        <fullName evidence="2">DUF4178 domain-containing protein</fullName>
    </recommendedName>
</protein>
<evidence type="ECO:0000313" key="4">
    <source>
        <dbReference type="Proteomes" id="UP000319576"/>
    </source>
</evidence>
<name>A0A517XNR2_9BACT</name>
<keyword evidence="4" id="KW-1185">Reference proteome</keyword>
<sequence length="672" mass="72721">MSVRVQCPSCGGPVVFAVGGSMVAVCPYCRSAVARGDRAVEDLGKVAALVDTGAVLRVGIEGKYDGRKFQLTGRTQLAHPAGGVWDEWYAAFADGRWGWLSEAQGRYYLLFEQPPSADRPVLQELEAGAAVELPEAQERFVVAETGTATVNGAEGELPFRLTPGESYRYADLSADGGGFATLAGPAEPPALFLGRQVTLDDLGVRDSARATHELREVAARRASCPNCGGALELRAPDKTERVGCPYCGSLLDASAGDLAVLNALKEPPFALRIPLGATGTLGGKERTVIGAFRRSVTVEGKDYFWTEYLLYHPRDGFEWLINGEGHWTHSAPLPPGAVTEGSHSASVDGRWFRKFQAGQASVRGVIGECYWKVTVGETATTADFIRPPQLLSLERNTYWKSEEINWSLGTYLTPAEVQAAFKLEKPLPVPTGVAPNQPFGYTAVYKSAALLFVALCVLGIVVILSVPSRKVLEQTFQLRGPAAQPLAPDSPPVPATPKVQEFFTDLFELKARRNVRVTVAAPSMTGWLVVEGDLVEQATGQVQPFLVPLEFYTGVEDGETWTEGDKRGAAYVTAQPGGQYSLRLEVDRETLRDEPLTVTVEQGASNGGVWLLTLLGILVVPLVTGVCHLVFVNRRWQNSDFSMMNAAAVGEHAATTRVTKERKRKKGNRREV</sequence>
<dbReference type="OrthoDB" id="228033at2"/>
<feature type="domain" description="DUF4178" evidence="2">
    <location>
        <begin position="275"/>
        <end position="414"/>
    </location>
</feature>
<accession>A0A517XNR2</accession>
<evidence type="ECO:0000313" key="3">
    <source>
        <dbReference type="EMBL" id="QDU19116.1"/>
    </source>
</evidence>
<dbReference type="Proteomes" id="UP000319576">
    <property type="component" value="Chromosome"/>
</dbReference>
<keyword evidence="1" id="KW-1133">Transmembrane helix</keyword>
<dbReference type="EMBL" id="CP036273">
    <property type="protein sequence ID" value="QDU19116.1"/>
    <property type="molecule type" value="Genomic_DNA"/>
</dbReference>
<dbReference type="RefSeq" id="WP_145234862.1">
    <property type="nucleotide sequence ID" value="NZ_CP036273.1"/>
</dbReference>
<feature type="domain" description="DUF4178" evidence="2">
    <location>
        <begin position="57"/>
        <end position="197"/>
    </location>
</feature>
<keyword evidence="1" id="KW-0472">Membrane</keyword>
<keyword evidence="1" id="KW-0812">Transmembrane</keyword>
<reference evidence="3 4" key="1">
    <citation type="submission" date="2019-02" db="EMBL/GenBank/DDBJ databases">
        <title>Deep-cultivation of Planctomycetes and their phenomic and genomic characterization uncovers novel biology.</title>
        <authorList>
            <person name="Wiegand S."/>
            <person name="Jogler M."/>
            <person name="Boedeker C."/>
            <person name="Pinto D."/>
            <person name="Vollmers J."/>
            <person name="Rivas-Marin E."/>
            <person name="Kohn T."/>
            <person name="Peeters S.H."/>
            <person name="Heuer A."/>
            <person name="Rast P."/>
            <person name="Oberbeckmann S."/>
            <person name="Bunk B."/>
            <person name="Jeske O."/>
            <person name="Meyerdierks A."/>
            <person name="Storesund J.E."/>
            <person name="Kallscheuer N."/>
            <person name="Luecker S."/>
            <person name="Lage O.M."/>
            <person name="Pohl T."/>
            <person name="Merkel B.J."/>
            <person name="Hornburger P."/>
            <person name="Mueller R.-W."/>
            <person name="Bruemmer F."/>
            <person name="Labrenz M."/>
            <person name="Spormann A.M."/>
            <person name="Op den Camp H."/>
            <person name="Overmann J."/>
            <person name="Amann R."/>
            <person name="Jetten M.S.M."/>
            <person name="Mascher T."/>
            <person name="Medema M.H."/>
            <person name="Devos D.P."/>
            <person name="Kaster A.-K."/>
            <person name="Ovreas L."/>
            <person name="Rohde M."/>
            <person name="Galperin M.Y."/>
            <person name="Jogler C."/>
        </authorList>
    </citation>
    <scope>NUCLEOTIDE SEQUENCE [LARGE SCALE GENOMIC DNA]</scope>
    <source>
        <strain evidence="3 4">ETA_A1</strain>
    </source>
</reference>